<dbReference type="HAMAP" id="MF_01940">
    <property type="entry name" value="RNA_CPDase"/>
    <property type="match status" value="1"/>
</dbReference>
<keyword evidence="3" id="KW-0436">Ligase</keyword>
<dbReference type="PANTHER" id="PTHR35561">
    <property type="entry name" value="RNA 2',3'-CYCLIC PHOSPHODIESTERASE"/>
    <property type="match status" value="1"/>
</dbReference>
<dbReference type="NCBIfam" id="TIGR02258">
    <property type="entry name" value="2_5_ligase"/>
    <property type="match status" value="1"/>
</dbReference>
<keyword evidence="1 2" id="KW-0378">Hydrolase</keyword>
<gene>
    <name evidence="3" type="ORF">JOD45_001084</name>
</gene>
<dbReference type="SUPFAM" id="SSF55144">
    <property type="entry name" value="LigT-like"/>
    <property type="match status" value="1"/>
</dbReference>
<organism evidence="3 4">
    <name type="scientific">Scopulibacillus daqui</name>
    <dbReference type="NCBI Taxonomy" id="1469162"/>
    <lineage>
        <taxon>Bacteria</taxon>
        <taxon>Bacillati</taxon>
        <taxon>Bacillota</taxon>
        <taxon>Bacilli</taxon>
        <taxon>Bacillales</taxon>
        <taxon>Sporolactobacillaceae</taxon>
        <taxon>Scopulibacillus</taxon>
    </lineage>
</organism>
<dbReference type="RefSeq" id="WP_205002821.1">
    <property type="nucleotide sequence ID" value="NZ_JAFBER010000004.1"/>
</dbReference>
<evidence type="ECO:0000256" key="1">
    <source>
        <dbReference type="ARBA" id="ARBA00022801"/>
    </source>
</evidence>
<sequence>MEKQTSSHYFIAFPLPLNVRKQLYDWANVLKSDLNYRYWTHIEDYHITCVFLGETSENQLKEIKTQLNKFANESKPFELHLNGIGTFGRKDKPRVLYGDIQGDDHLFAFQRAVYQICSKAGFELDKRSYRPHVTIAKKWGSEQGVSIEELISEKISIQEMKWLNTEAVIYKVVLNQTPRYLPVERFALKGHS</sequence>
<feature type="active site" description="Proton donor" evidence="2">
    <location>
        <position position="46"/>
    </location>
</feature>
<dbReference type="Gene3D" id="3.90.1140.10">
    <property type="entry name" value="Cyclic phosphodiesterase"/>
    <property type="match status" value="1"/>
</dbReference>
<evidence type="ECO:0000313" key="3">
    <source>
        <dbReference type="EMBL" id="MBM7644877.1"/>
    </source>
</evidence>
<comment type="caution">
    <text evidence="3">The sequence shown here is derived from an EMBL/GenBank/DDBJ whole genome shotgun (WGS) entry which is preliminary data.</text>
</comment>
<dbReference type="EMBL" id="JAFBER010000004">
    <property type="protein sequence ID" value="MBM7644877.1"/>
    <property type="molecule type" value="Genomic_DNA"/>
</dbReference>
<reference evidence="3 4" key="1">
    <citation type="submission" date="2021-01" db="EMBL/GenBank/DDBJ databases">
        <title>Genomic Encyclopedia of Type Strains, Phase IV (KMG-IV): sequencing the most valuable type-strain genomes for metagenomic binning, comparative biology and taxonomic classification.</title>
        <authorList>
            <person name="Goeker M."/>
        </authorList>
    </citation>
    <scope>NUCLEOTIDE SEQUENCE [LARGE SCALE GENOMIC DNA]</scope>
    <source>
        <strain evidence="3 4">DSM 28236</strain>
    </source>
</reference>
<accession>A0ABS2PXW9</accession>
<proteinExistence type="inferred from homology"/>
<comment type="catalytic activity">
    <reaction evidence="2">
        <text>a 3'-end 2',3'-cyclophospho-ribonucleotide-RNA + H2O = a 3'-end 2'-phospho-ribonucleotide-RNA + H(+)</text>
        <dbReference type="Rhea" id="RHEA:11828"/>
        <dbReference type="Rhea" id="RHEA-COMP:10464"/>
        <dbReference type="Rhea" id="RHEA-COMP:17353"/>
        <dbReference type="ChEBI" id="CHEBI:15377"/>
        <dbReference type="ChEBI" id="CHEBI:15378"/>
        <dbReference type="ChEBI" id="CHEBI:83064"/>
        <dbReference type="ChEBI" id="CHEBI:173113"/>
        <dbReference type="EC" id="3.1.4.58"/>
    </reaction>
</comment>
<feature type="active site" description="Proton acceptor" evidence="2">
    <location>
        <position position="132"/>
    </location>
</feature>
<dbReference type="InterPro" id="IPR004175">
    <property type="entry name" value="RNA_CPDase"/>
</dbReference>
<dbReference type="Pfam" id="PF13563">
    <property type="entry name" value="2_5_RNA_ligase2"/>
    <property type="match status" value="1"/>
</dbReference>
<name>A0ABS2PXW9_9BACL</name>
<evidence type="ECO:0000256" key="2">
    <source>
        <dbReference type="HAMAP-Rule" id="MF_01940"/>
    </source>
</evidence>
<feature type="short sequence motif" description="HXTX 1" evidence="2">
    <location>
        <begin position="46"/>
        <end position="49"/>
    </location>
</feature>
<protein>
    <recommendedName>
        <fullName evidence="2">RNA 2',3'-cyclic phosphodiesterase</fullName>
        <shortName evidence="2">RNA 2',3'-CPDase</shortName>
        <ecNumber evidence="2">3.1.4.58</ecNumber>
    </recommendedName>
</protein>
<keyword evidence="4" id="KW-1185">Reference proteome</keyword>
<dbReference type="Proteomes" id="UP000808914">
    <property type="component" value="Unassembled WGS sequence"/>
</dbReference>
<dbReference type="GO" id="GO:0016874">
    <property type="term" value="F:ligase activity"/>
    <property type="evidence" value="ECO:0007669"/>
    <property type="project" value="UniProtKB-KW"/>
</dbReference>
<dbReference type="EC" id="3.1.4.58" evidence="2"/>
<evidence type="ECO:0000313" key="4">
    <source>
        <dbReference type="Proteomes" id="UP000808914"/>
    </source>
</evidence>
<comment type="function">
    <text evidence="2">Hydrolyzes RNA 2',3'-cyclic phosphodiester to an RNA 2'-phosphomonoester.</text>
</comment>
<comment type="similarity">
    <text evidence="2">Belongs to the 2H phosphoesterase superfamily. ThpR family.</text>
</comment>
<dbReference type="PANTHER" id="PTHR35561:SF1">
    <property type="entry name" value="RNA 2',3'-CYCLIC PHOSPHODIESTERASE"/>
    <property type="match status" value="1"/>
</dbReference>
<dbReference type="InterPro" id="IPR009097">
    <property type="entry name" value="Cyclic_Pdiesterase"/>
</dbReference>
<feature type="short sequence motif" description="HXTX 2" evidence="2">
    <location>
        <begin position="132"/>
        <end position="135"/>
    </location>
</feature>